<dbReference type="SUPFAM" id="SSF56601">
    <property type="entry name" value="beta-lactamase/transpeptidase-like"/>
    <property type="match status" value="1"/>
</dbReference>
<dbReference type="EMBL" id="CP014228">
    <property type="protein sequence ID" value="AMD87333.1"/>
    <property type="molecule type" value="Genomic_DNA"/>
</dbReference>
<dbReference type="PRINTS" id="PR00922">
    <property type="entry name" value="DADACBPTASE3"/>
</dbReference>
<comment type="similarity">
    <text evidence="1">Belongs to the peptidase S13 family.</text>
</comment>
<keyword evidence="3" id="KW-0121">Carboxypeptidase</keyword>
<dbReference type="GO" id="GO:0000270">
    <property type="term" value="P:peptidoglycan metabolic process"/>
    <property type="evidence" value="ECO:0007669"/>
    <property type="project" value="TreeGrafter"/>
</dbReference>
<dbReference type="PANTHER" id="PTHR30023">
    <property type="entry name" value="D-ALANYL-D-ALANINE CARBOXYPEPTIDASE"/>
    <property type="match status" value="1"/>
</dbReference>
<accession>A0A109W2M1</accession>
<protein>
    <submittedName>
        <fullName evidence="3">D-alanyl-D-alanine carboxypeptidase</fullName>
    </submittedName>
</protein>
<organism evidence="3 4">
    <name type="scientific">Actinomyces radicidentis</name>
    <dbReference type="NCBI Taxonomy" id="111015"/>
    <lineage>
        <taxon>Bacteria</taxon>
        <taxon>Bacillati</taxon>
        <taxon>Actinomycetota</taxon>
        <taxon>Actinomycetes</taxon>
        <taxon>Actinomycetales</taxon>
        <taxon>Actinomycetaceae</taxon>
        <taxon>Actinomyces</taxon>
    </lineage>
</organism>
<dbReference type="OrthoDB" id="56883at2"/>
<name>A0A109W2M1_ACTRD</name>
<reference evidence="4" key="1">
    <citation type="submission" date="2016-02" db="EMBL/GenBank/DDBJ databases">
        <authorList>
            <person name="Holder M.E."/>
            <person name="Ajami N.J."/>
            <person name="Petrosino J.F."/>
        </authorList>
    </citation>
    <scope>NUCLEOTIDE SEQUENCE [LARGE SCALE GENOMIC DNA]</scope>
    <source>
        <strain evidence="4">CCUG 36733</strain>
    </source>
</reference>
<dbReference type="NCBIfam" id="TIGR00666">
    <property type="entry name" value="PBP4"/>
    <property type="match status" value="1"/>
</dbReference>
<dbReference type="GO" id="GO:0004185">
    <property type="term" value="F:serine-type carboxypeptidase activity"/>
    <property type="evidence" value="ECO:0007669"/>
    <property type="project" value="InterPro"/>
</dbReference>
<gene>
    <name evidence="3" type="ORF">AXF14_06740</name>
</gene>
<keyword evidence="3" id="KW-0645">Protease</keyword>
<evidence type="ECO:0000313" key="3">
    <source>
        <dbReference type="EMBL" id="AMD87333.1"/>
    </source>
</evidence>
<dbReference type="InterPro" id="IPR012338">
    <property type="entry name" value="Beta-lactam/transpept-like"/>
</dbReference>
<sequence>MRKATIAGLTAATLVVAGGFYGLADALDVAPGFLTTAPAGPTAAAFPTAEAGAGTAPTVAGLDADAAAPSKAALASYADDLAADDLIKGATTGVSIIDVATGDELLDHDGTKALTPASSNKVLTAWTALQVLGADHRLTTSAVLDGSTLTLVGGGDVLLSSDKGDASATAGHAGLGDLARAAAKTLKAQGVTTVSVRLDDTMFSGPTWNDGWESGNEAWVAPVQPIMIDVSAITEGAGYPADPAMEAAQAFATHLEEAGITVDGDLSRAAAPDGAAEVASVRSAPLEDVLAVSLKASDNTMTEVEGHVAAVAAGNEGSFEGAAATVEAQLKEDGFDTSGLVLKDSSGLAKADKVPARLLAQVIARAAGSDGGTVGRTLIGDLPVGALDGTLDDRFNGAVGAGTVRAKTGSLDQVSSLTGTVVTRDGRLLAFSVIIEGFESGGLGNARVAMDQDLIGPLADCGCQG</sequence>
<dbReference type="Pfam" id="PF02113">
    <property type="entry name" value="Peptidase_S13"/>
    <property type="match status" value="2"/>
</dbReference>
<evidence type="ECO:0000313" key="4">
    <source>
        <dbReference type="Proteomes" id="UP000065220"/>
    </source>
</evidence>
<evidence type="ECO:0000256" key="1">
    <source>
        <dbReference type="ARBA" id="ARBA00006096"/>
    </source>
</evidence>
<proteinExistence type="inferred from homology"/>
<dbReference type="GO" id="GO:0006508">
    <property type="term" value="P:proteolysis"/>
    <property type="evidence" value="ECO:0007669"/>
    <property type="project" value="InterPro"/>
</dbReference>
<dbReference type="Proteomes" id="UP000065220">
    <property type="component" value="Chromosome"/>
</dbReference>
<dbReference type="PANTHER" id="PTHR30023:SF0">
    <property type="entry name" value="PENICILLIN-SENSITIVE CARBOXYPEPTIDASE A"/>
    <property type="match status" value="1"/>
</dbReference>
<dbReference type="Gene3D" id="3.40.710.10">
    <property type="entry name" value="DD-peptidase/beta-lactamase superfamily"/>
    <property type="match status" value="2"/>
</dbReference>
<dbReference type="InterPro" id="IPR000667">
    <property type="entry name" value="Peptidase_S13"/>
</dbReference>
<evidence type="ECO:0000256" key="2">
    <source>
        <dbReference type="ARBA" id="ARBA00022801"/>
    </source>
</evidence>
<keyword evidence="4" id="KW-1185">Reference proteome</keyword>
<dbReference type="STRING" id="111015.AXF14_06740"/>
<keyword evidence="2" id="KW-0378">Hydrolase</keyword>
<dbReference type="RefSeq" id="WP_067941894.1">
    <property type="nucleotide sequence ID" value="NZ_CP014228.1"/>
</dbReference>
<dbReference type="KEGG" id="ard:AXF14_06740"/>
<dbReference type="AlphaFoldDB" id="A0A109W2M1"/>